<dbReference type="Gramene" id="Solyc11g012745.1.1">
    <property type="protein sequence ID" value="Solyc11g012745.1.1"/>
    <property type="gene ID" value="Solyc11g012745.1"/>
</dbReference>
<reference evidence="2" key="1">
    <citation type="journal article" date="2012" name="Nature">
        <title>The tomato genome sequence provides insights into fleshy fruit evolution.</title>
        <authorList>
            <consortium name="Tomato Genome Consortium"/>
        </authorList>
    </citation>
    <scope>NUCLEOTIDE SEQUENCE [LARGE SCALE GENOMIC DNA]</scope>
    <source>
        <strain evidence="2">cv. Heinz 1706</strain>
    </source>
</reference>
<dbReference type="AlphaFoldDB" id="A0A3Q7JJS8"/>
<dbReference type="EnsemblPlants" id="Solyc11g012745.1.1">
    <property type="protein sequence ID" value="Solyc11g012745.1.1"/>
    <property type="gene ID" value="Solyc11g012745.1"/>
</dbReference>
<reference evidence="2" key="2">
    <citation type="submission" date="2019-01" db="UniProtKB">
        <authorList>
            <consortium name="EnsemblPlants"/>
        </authorList>
    </citation>
    <scope>IDENTIFICATION</scope>
    <source>
        <strain evidence="2">cv. Heinz 1706</strain>
    </source>
</reference>
<proteinExistence type="predicted"/>
<name>A0A3Q7JJS8_SOLLC</name>
<keyword evidence="3" id="KW-1185">Reference proteome</keyword>
<accession>A0A3Q7JJS8</accession>
<organism evidence="2">
    <name type="scientific">Solanum lycopersicum</name>
    <name type="common">Tomato</name>
    <name type="synonym">Lycopersicon esculentum</name>
    <dbReference type="NCBI Taxonomy" id="4081"/>
    <lineage>
        <taxon>Eukaryota</taxon>
        <taxon>Viridiplantae</taxon>
        <taxon>Streptophyta</taxon>
        <taxon>Embryophyta</taxon>
        <taxon>Tracheophyta</taxon>
        <taxon>Spermatophyta</taxon>
        <taxon>Magnoliopsida</taxon>
        <taxon>eudicotyledons</taxon>
        <taxon>Gunneridae</taxon>
        <taxon>Pentapetalae</taxon>
        <taxon>asterids</taxon>
        <taxon>lamiids</taxon>
        <taxon>Solanales</taxon>
        <taxon>Solanaceae</taxon>
        <taxon>Solanoideae</taxon>
        <taxon>Solaneae</taxon>
        <taxon>Solanum</taxon>
        <taxon>Solanum subgen. Lycopersicon</taxon>
    </lineage>
</organism>
<dbReference type="Proteomes" id="UP000004994">
    <property type="component" value="Chromosome 11"/>
</dbReference>
<feature type="region of interest" description="Disordered" evidence="1">
    <location>
        <begin position="144"/>
        <end position="164"/>
    </location>
</feature>
<evidence type="ECO:0000256" key="1">
    <source>
        <dbReference type="SAM" id="MobiDB-lite"/>
    </source>
</evidence>
<protein>
    <submittedName>
        <fullName evidence="2">Uncharacterized protein</fullName>
    </submittedName>
</protein>
<evidence type="ECO:0000313" key="3">
    <source>
        <dbReference type="Proteomes" id="UP000004994"/>
    </source>
</evidence>
<sequence>MDAKHPTLNEKRVGNLVITRGWVLPAMSGANRGFTAAVLLELSADGPVHRIQYQKDGKIRCWQAAAEIVAVLAGVVEEEASVPLQFEKTQGNLLDVMMEGEGEEVEAELVSEKVIGLSNLSRFSGDAKGKLEVKPVDFNPLLSDAASSATRDERTEEVTGLGGGGRGGMLINCTEGGVGSVVLVTSIGRIPVFTGGAATLGDATFNENSSRESAWSAMPMLAFGHMQLLKLRRYNDNSNLSISSEPWRFPEQESAENTISKVLKGTNTPYSNNDLVPRMQAISIITKQ</sequence>
<dbReference type="InParanoid" id="A0A3Q7JJS8"/>
<evidence type="ECO:0000313" key="2">
    <source>
        <dbReference type="EnsemblPlants" id="Solyc11g012745.1.1"/>
    </source>
</evidence>